<organism evidence="1 2">
    <name type="scientific">Vigna unguiculata</name>
    <name type="common">Cowpea</name>
    <dbReference type="NCBI Taxonomy" id="3917"/>
    <lineage>
        <taxon>Eukaryota</taxon>
        <taxon>Viridiplantae</taxon>
        <taxon>Streptophyta</taxon>
        <taxon>Embryophyta</taxon>
        <taxon>Tracheophyta</taxon>
        <taxon>Spermatophyta</taxon>
        <taxon>Magnoliopsida</taxon>
        <taxon>eudicotyledons</taxon>
        <taxon>Gunneridae</taxon>
        <taxon>Pentapetalae</taxon>
        <taxon>rosids</taxon>
        <taxon>fabids</taxon>
        <taxon>Fabales</taxon>
        <taxon>Fabaceae</taxon>
        <taxon>Papilionoideae</taxon>
        <taxon>50 kb inversion clade</taxon>
        <taxon>NPAAA clade</taxon>
        <taxon>indigoferoid/millettioid clade</taxon>
        <taxon>Phaseoleae</taxon>
        <taxon>Vigna</taxon>
    </lineage>
</organism>
<dbReference type="EMBL" id="CP039355">
    <property type="protein sequence ID" value="QCE14395.1"/>
    <property type="molecule type" value="Genomic_DNA"/>
</dbReference>
<proteinExistence type="predicted"/>
<accession>A0A4D6NQ66</accession>
<dbReference type="Proteomes" id="UP000501690">
    <property type="component" value="Linkage Group LG11"/>
</dbReference>
<name>A0A4D6NQ66_VIGUN</name>
<evidence type="ECO:0000313" key="2">
    <source>
        <dbReference type="Proteomes" id="UP000501690"/>
    </source>
</evidence>
<evidence type="ECO:0000313" key="1">
    <source>
        <dbReference type="EMBL" id="QCE14395.1"/>
    </source>
</evidence>
<protein>
    <submittedName>
        <fullName evidence="1">Uncharacterized protein</fullName>
    </submittedName>
</protein>
<keyword evidence="2" id="KW-1185">Reference proteome</keyword>
<dbReference type="AlphaFoldDB" id="A0A4D6NQ66"/>
<reference evidence="1 2" key="1">
    <citation type="submission" date="2019-04" db="EMBL/GenBank/DDBJ databases">
        <title>An improved genome assembly and genetic linkage map for asparagus bean, Vigna unguiculata ssp. sesquipedialis.</title>
        <authorList>
            <person name="Xia Q."/>
            <person name="Zhang R."/>
            <person name="Dong Y."/>
        </authorList>
    </citation>
    <scope>NUCLEOTIDE SEQUENCE [LARGE SCALE GENOMIC DNA]</scope>
    <source>
        <tissue evidence="1">Leaf</tissue>
    </source>
</reference>
<gene>
    <name evidence="1" type="ORF">DEO72_LG11g1395</name>
</gene>
<sequence length="202" mass="21763">MYHHVVDTQFGFFPDFPAPIQPKPRKLQSNTCFGSLLVCNHIYNAVELVHGVDELEVVHGVDETKVAHGVDKVEVLYICDAPHVGVVGTDAESGCQEEMGGEEVKAQVNEVDVQVKGAKGEVQVEGAEVQVGVDEVEVQAKADDNKDNSFVSVSVGAGLMDVGLNVANDLENNVEDNIKVEIGLNEDDNGSYEDDNKVDAKN</sequence>